<evidence type="ECO:0000313" key="4">
    <source>
        <dbReference type="WBParaSite" id="jg17561"/>
    </source>
</evidence>
<feature type="transmembrane region" description="Helical" evidence="2">
    <location>
        <begin position="77"/>
        <end position="98"/>
    </location>
</feature>
<dbReference type="PANTHER" id="PTHR47518">
    <property type="entry name" value="SERPENTINE RECEPTOR CLASS EPSILON-13-RELATED"/>
    <property type="match status" value="1"/>
</dbReference>
<feature type="transmembrane region" description="Helical" evidence="2">
    <location>
        <begin position="128"/>
        <end position="148"/>
    </location>
</feature>
<dbReference type="GO" id="GO:0007606">
    <property type="term" value="P:sensory perception of chemical stimulus"/>
    <property type="evidence" value="ECO:0007669"/>
    <property type="project" value="InterPro"/>
</dbReference>
<dbReference type="AlphaFoldDB" id="A0A915DAF4"/>
<feature type="transmembrane region" description="Helical" evidence="2">
    <location>
        <begin position="48"/>
        <end position="71"/>
    </location>
</feature>
<dbReference type="InterPro" id="IPR004151">
    <property type="entry name" value="7TM_GPCR_serpentine_rcpt_Sre"/>
</dbReference>
<accession>A0A915DAF4</accession>
<dbReference type="GO" id="GO:0016020">
    <property type="term" value="C:membrane"/>
    <property type="evidence" value="ECO:0007669"/>
    <property type="project" value="InterPro"/>
</dbReference>
<evidence type="ECO:0000256" key="2">
    <source>
        <dbReference type="SAM" id="Phobius"/>
    </source>
</evidence>
<keyword evidence="2" id="KW-0812">Transmembrane</keyword>
<keyword evidence="3" id="KW-1185">Reference proteome</keyword>
<evidence type="ECO:0000256" key="1">
    <source>
        <dbReference type="ARBA" id="ARBA00006803"/>
    </source>
</evidence>
<organism evidence="3 4">
    <name type="scientific">Ditylenchus dipsaci</name>
    <dbReference type="NCBI Taxonomy" id="166011"/>
    <lineage>
        <taxon>Eukaryota</taxon>
        <taxon>Metazoa</taxon>
        <taxon>Ecdysozoa</taxon>
        <taxon>Nematoda</taxon>
        <taxon>Chromadorea</taxon>
        <taxon>Rhabditida</taxon>
        <taxon>Tylenchina</taxon>
        <taxon>Tylenchomorpha</taxon>
        <taxon>Sphaerularioidea</taxon>
        <taxon>Anguinidae</taxon>
        <taxon>Anguininae</taxon>
        <taxon>Ditylenchus</taxon>
    </lineage>
</organism>
<feature type="transmembrane region" description="Helical" evidence="2">
    <location>
        <begin position="168"/>
        <end position="185"/>
    </location>
</feature>
<dbReference type="InterPro" id="IPR052854">
    <property type="entry name" value="Serpentine_rcpt_epsilon"/>
</dbReference>
<protein>
    <submittedName>
        <fullName evidence="4">Gustatory receptor</fullName>
    </submittedName>
</protein>
<dbReference type="Pfam" id="PF03125">
    <property type="entry name" value="Sre"/>
    <property type="match status" value="1"/>
</dbReference>
<dbReference type="WBParaSite" id="jg17561">
    <property type="protein sequence ID" value="jg17561"/>
    <property type="gene ID" value="jg17561"/>
</dbReference>
<reference evidence="4" key="1">
    <citation type="submission" date="2022-11" db="UniProtKB">
        <authorList>
            <consortium name="WormBaseParasite"/>
        </authorList>
    </citation>
    <scope>IDENTIFICATION</scope>
</reference>
<keyword evidence="2" id="KW-1133">Transmembrane helix</keyword>
<comment type="similarity">
    <text evidence="1">Belongs to the nematode receptor-like protein sre family.</text>
</comment>
<proteinExistence type="inferred from homology"/>
<dbReference type="Proteomes" id="UP000887574">
    <property type="component" value="Unplaced"/>
</dbReference>
<name>A0A915DAF4_9BILA</name>
<keyword evidence="2" id="KW-0472">Membrane</keyword>
<sequence length="260" mass="30556">MNMNMKATHIVHQKTIGANVLRTTFLSLAIERFFATAYSLDYETNRRFILLVIILLPVSYLFAFVWSISFLKYGLPYLVFVSFMTCLDILGTISCLMISRYNRKLRKFNLRTDIKLSQRYQIDENLRVLAIIRPLMISGVVFLSLSVWQRFILKVFVGGELGYFSRNLFYLLLEVYVALACFMLVKASKWRFKDRLFTLSQRIRHHPQSPISFANLIDGESSIVQPFRKHHITNVLGENIETDASFSDHFKMLEKFWDYK</sequence>
<dbReference type="PANTHER" id="PTHR47518:SF8">
    <property type="entry name" value="G PROTEIN-COUPLED RECEPTOR"/>
    <property type="match status" value="1"/>
</dbReference>
<evidence type="ECO:0000313" key="3">
    <source>
        <dbReference type="Proteomes" id="UP000887574"/>
    </source>
</evidence>